<reference evidence="5 6" key="1">
    <citation type="submission" date="2018-01" db="EMBL/GenBank/DDBJ databases">
        <title>Bacillales members from the olive rhizosphere are effective biological control agents against Verticillium dahliae.</title>
        <authorList>
            <person name="Gomez-Lama C."/>
            <person name="Legarda G."/>
            <person name="Ruano-Rosa D."/>
            <person name="Pizarro-Tobias P."/>
            <person name="Valverde-Corredor A."/>
            <person name="Niqui J.L."/>
            <person name="Trivino J.C."/>
            <person name="Roca A."/>
            <person name="Mercado-Blanco J."/>
        </authorList>
    </citation>
    <scope>NUCLEOTIDE SEQUENCE [LARGE SCALE GENOMIC DNA]</scope>
    <source>
        <strain evidence="5 6">PIC167</strain>
    </source>
</reference>
<dbReference type="PANTHER" id="PTHR33204">
    <property type="entry name" value="TRANSCRIPTIONAL REGULATOR, MARR FAMILY"/>
    <property type="match status" value="1"/>
</dbReference>
<dbReference type="InterPro" id="IPR036390">
    <property type="entry name" value="WH_DNA-bd_sf"/>
</dbReference>
<comment type="caution">
    <text evidence="5">The sequence shown here is derived from an EMBL/GenBank/DDBJ whole genome shotgun (WGS) entry which is preliminary data.</text>
</comment>
<keyword evidence="2" id="KW-0238">DNA-binding</keyword>
<dbReference type="Pfam" id="PF01521">
    <property type="entry name" value="Fe-S_biosyn"/>
    <property type="match status" value="1"/>
</dbReference>
<dbReference type="Proteomes" id="UP000308114">
    <property type="component" value="Unassembled WGS sequence"/>
</dbReference>
<dbReference type="InterPro" id="IPR000361">
    <property type="entry name" value="ATAP_core_dom"/>
</dbReference>
<dbReference type="Gene3D" id="1.10.10.10">
    <property type="entry name" value="Winged helix-like DNA-binding domain superfamily/Winged helix DNA-binding domain"/>
    <property type="match status" value="1"/>
</dbReference>
<dbReference type="NCBIfam" id="TIGR00049">
    <property type="entry name" value="iron-sulfur cluster assembly accessory protein"/>
    <property type="match status" value="1"/>
</dbReference>
<dbReference type="EMBL" id="PNXQ01000011">
    <property type="protein sequence ID" value="TKH44782.1"/>
    <property type="molecule type" value="Genomic_DNA"/>
</dbReference>
<organism evidence="5 6">
    <name type="scientific">Paenibacillus terrae</name>
    <dbReference type="NCBI Taxonomy" id="159743"/>
    <lineage>
        <taxon>Bacteria</taxon>
        <taxon>Bacillati</taxon>
        <taxon>Bacillota</taxon>
        <taxon>Bacilli</taxon>
        <taxon>Bacillales</taxon>
        <taxon>Paenibacillaceae</taxon>
        <taxon>Paenibacillus</taxon>
    </lineage>
</organism>
<dbReference type="GO" id="GO:0051537">
    <property type="term" value="F:2 iron, 2 sulfur cluster binding"/>
    <property type="evidence" value="ECO:0007669"/>
    <property type="project" value="UniProtKB-ARBA"/>
</dbReference>
<dbReference type="RefSeq" id="WP_137061577.1">
    <property type="nucleotide sequence ID" value="NZ_PNXQ01000011.1"/>
</dbReference>
<dbReference type="AlphaFoldDB" id="A0A4U2PY63"/>
<evidence type="ECO:0000259" key="4">
    <source>
        <dbReference type="PROSITE" id="PS51118"/>
    </source>
</evidence>
<dbReference type="SUPFAM" id="SSF89360">
    <property type="entry name" value="HesB-like domain"/>
    <property type="match status" value="1"/>
</dbReference>
<dbReference type="SUPFAM" id="SSF46785">
    <property type="entry name" value="Winged helix' DNA-binding domain"/>
    <property type="match status" value="1"/>
</dbReference>
<evidence type="ECO:0000256" key="2">
    <source>
        <dbReference type="ARBA" id="ARBA00023125"/>
    </source>
</evidence>
<evidence type="ECO:0000256" key="3">
    <source>
        <dbReference type="ARBA" id="ARBA00023163"/>
    </source>
</evidence>
<dbReference type="Pfam" id="PF01638">
    <property type="entry name" value="HxlR"/>
    <property type="match status" value="1"/>
</dbReference>
<dbReference type="PROSITE" id="PS01152">
    <property type="entry name" value="HESB"/>
    <property type="match status" value="1"/>
</dbReference>
<sequence>MLTTDTEKLFTAYRIIGTKWIIHILFSLSQGPKQFSEISENVPSISESILSKRLKELQNDNLVKRTVSLARPIQTIYELTPKGSALATFIPCLIDWVNNAAKKMTFQGGITTMIQVSEAAFEKIVEILSSANARNSFLRVGVDEGGCSGLSYSLIVDEQKTEGDILLNKGEFSILVHTNSIKYIEGLQIDYEESGMLGGFTLNNPNARASCGCGASFRMENYHGEVKKCDQKNGKGE</sequence>
<gene>
    <name evidence="5" type="ORF">C1I60_10065</name>
</gene>
<protein>
    <recommendedName>
        <fullName evidence="4">HTH hxlR-type domain-containing protein</fullName>
    </recommendedName>
</protein>
<dbReference type="InterPro" id="IPR017870">
    <property type="entry name" value="FeS_cluster_insertion_CS"/>
</dbReference>
<dbReference type="GO" id="GO:0016226">
    <property type="term" value="P:iron-sulfur cluster assembly"/>
    <property type="evidence" value="ECO:0007669"/>
    <property type="project" value="InterPro"/>
</dbReference>
<feature type="domain" description="HTH hxlR-type" evidence="4">
    <location>
        <begin position="6"/>
        <end position="105"/>
    </location>
</feature>
<accession>A0A4U2PY63</accession>
<keyword evidence="3" id="KW-0804">Transcription</keyword>
<dbReference type="InterPro" id="IPR036388">
    <property type="entry name" value="WH-like_DNA-bd_sf"/>
</dbReference>
<evidence type="ECO:0000313" key="6">
    <source>
        <dbReference type="Proteomes" id="UP000308114"/>
    </source>
</evidence>
<dbReference type="PROSITE" id="PS51118">
    <property type="entry name" value="HTH_HXLR"/>
    <property type="match status" value="1"/>
</dbReference>
<name>A0A4U2PY63_9BACL</name>
<dbReference type="Gene3D" id="2.60.300.12">
    <property type="entry name" value="HesB-like domain"/>
    <property type="match status" value="1"/>
</dbReference>
<dbReference type="CDD" id="cd00090">
    <property type="entry name" value="HTH_ARSR"/>
    <property type="match status" value="1"/>
</dbReference>
<dbReference type="InterPro" id="IPR011991">
    <property type="entry name" value="ArsR-like_HTH"/>
</dbReference>
<proteinExistence type="predicted"/>
<keyword evidence="1" id="KW-0805">Transcription regulation</keyword>
<evidence type="ECO:0000313" key="5">
    <source>
        <dbReference type="EMBL" id="TKH44782.1"/>
    </source>
</evidence>
<dbReference type="InterPro" id="IPR016092">
    <property type="entry name" value="ATAP"/>
</dbReference>
<evidence type="ECO:0000256" key="1">
    <source>
        <dbReference type="ARBA" id="ARBA00023015"/>
    </source>
</evidence>
<dbReference type="InterPro" id="IPR002577">
    <property type="entry name" value="HTH_HxlR"/>
</dbReference>
<dbReference type="GO" id="GO:0003677">
    <property type="term" value="F:DNA binding"/>
    <property type="evidence" value="ECO:0007669"/>
    <property type="project" value="UniProtKB-KW"/>
</dbReference>
<dbReference type="InterPro" id="IPR035903">
    <property type="entry name" value="HesB-like_dom_sf"/>
</dbReference>